<accession>A0A392UV15</accession>
<evidence type="ECO:0000256" key="1">
    <source>
        <dbReference type="SAM" id="MobiDB-lite"/>
    </source>
</evidence>
<proteinExistence type="predicted"/>
<keyword evidence="3" id="KW-1185">Reference proteome</keyword>
<reference evidence="2 3" key="1">
    <citation type="journal article" date="2018" name="Front. Plant Sci.">
        <title>Red Clover (Trifolium pratense) and Zigzag Clover (T. medium) - A Picture of Genomic Similarities and Differences.</title>
        <authorList>
            <person name="Dluhosova J."/>
            <person name="Istvanek J."/>
            <person name="Nedelnik J."/>
            <person name="Repkova J."/>
        </authorList>
    </citation>
    <scope>NUCLEOTIDE SEQUENCE [LARGE SCALE GENOMIC DNA]</scope>
    <source>
        <strain evidence="3">cv. 10/8</strain>
        <tissue evidence="2">Leaf</tissue>
    </source>
</reference>
<comment type="caution">
    <text evidence="2">The sequence shown here is derived from an EMBL/GenBank/DDBJ whole genome shotgun (WGS) entry which is preliminary data.</text>
</comment>
<name>A0A392UV15_9FABA</name>
<dbReference type="AlphaFoldDB" id="A0A392UV15"/>
<protein>
    <submittedName>
        <fullName evidence="2">Uncharacterized protein</fullName>
    </submittedName>
</protein>
<dbReference type="Proteomes" id="UP000265520">
    <property type="component" value="Unassembled WGS sequence"/>
</dbReference>
<dbReference type="EMBL" id="LXQA010983237">
    <property type="protein sequence ID" value="MCI79874.1"/>
    <property type="molecule type" value="Genomic_DNA"/>
</dbReference>
<feature type="compositionally biased region" description="Polar residues" evidence="1">
    <location>
        <begin position="1"/>
        <end position="13"/>
    </location>
</feature>
<evidence type="ECO:0000313" key="3">
    <source>
        <dbReference type="Proteomes" id="UP000265520"/>
    </source>
</evidence>
<feature type="region of interest" description="Disordered" evidence="1">
    <location>
        <begin position="1"/>
        <end position="21"/>
    </location>
</feature>
<feature type="non-terminal residue" evidence="2">
    <location>
        <position position="59"/>
    </location>
</feature>
<evidence type="ECO:0000313" key="2">
    <source>
        <dbReference type="EMBL" id="MCI79874.1"/>
    </source>
</evidence>
<sequence>MDDESSVSLQQTDVTEDVPDKESINVVVDDLLVERIADCEDDVGTSFQQLDAPYNVPDI</sequence>
<organism evidence="2 3">
    <name type="scientific">Trifolium medium</name>
    <dbReference type="NCBI Taxonomy" id="97028"/>
    <lineage>
        <taxon>Eukaryota</taxon>
        <taxon>Viridiplantae</taxon>
        <taxon>Streptophyta</taxon>
        <taxon>Embryophyta</taxon>
        <taxon>Tracheophyta</taxon>
        <taxon>Spermatophyta</taxon>
        <taxon>Magnoliopsida</taxon>
        <taxon>eudicotyledons</taxon>
        <taxon>Gunneridae</taxon>
        <taxon>Pentapetalae</taxon>
        <taxon>rosids</taxon>
        <taxon>fabids</taxon>
        <taxon>Fabales</taxon>
        <taxon>Fabaceae</taxon>
        <taxon>Papilionoideae</taxon>
        <taxon>50 kb inversion clade</taxon>
        <taxon>NPAAA clade</taxon>
        <taxon>Hologalegina</taxon>
        <taxon>IRL clade</taxon>
        <taxon>Trifolieae</taxon>
        <taxon>Trifolium</taxon>
    </lineage>
</organism>